<evidence type="ECO:0000313" key="3">
    <source>
        <dbReference type="Proteomes" id="UP000464054"/>
    </source>
</evidence>
<dbReference type="InterPro" id="IPR005247">
    <property type="entry name" value="YbhB_YbcL/LppC-like"/>
</dbReference>
<proteinExistence type="predicted"/>
<reference evidence="3" key="1">
    <citation type="submission" date="2019-11" db="EMBL/GenBank/DDBJ databases">
        <authorList>
            <person name="Jee S."/>
        </authorList>
    </citation>
    <scope>NUCLEOTIDE SEQUENCE [LARGE SCALE GENOMIC DNA]</scope>
    <source>
        <strain evidence="3">PZ1</strain>
    </source>
</reference>
<dbReference type="Proteomes" id="UP001617714">
    <property type="component" value="Unassembled WGS sequence"/>
</dbReference>
<dbReference type="RefSeq" id="WP_106389052.1">
    <property type="nucleotide sequence ID" value="NZ_CP046377.1"/>
</dbReference>
<sequence>MASTVVHAQEFQVKSNDIKQGEEIGNTFIQNGSGCFGKDISPQLSWSGEPAETKSFAITVYDPDAPTGSGWWHWTMVNIPKNVHSLERDAGNRNGKNIPAGAVQGRTDFGSPGYGGPCPPAGDKTHSYHFKVWALKVDKLPIDEQSSGALVGYMLNTNKLAEAELVAHSTR</sequence>
<dbReference type="GO" id="GO:0004860">
    <property type="term" value="F:protein kinase inhibitor activity"/>
    <property type="evidence" value="ECO:0007669"/>
    <property type="project" value="UniProtKB-KW"/>
</dbReference>
<dbReference type="CDD" id="cd00865">
    <property type="entry name" value="PEBP_bact_arch"/>
    <property type="match status" value="1"/>
</dbReference>
<dbReference type="Pfam" id="PF01161">
    <property type="entry name" value="PBP"/>
    <property type="match status" value="1"/>
</dbReference>
<dbReference type="NCBIfam" id="TIGR00481">
    <property type="entry name" value="YbhB/YbcL family Raf kinase inhibitor-like protein"/>
    <property type="match status" value="1"/>
</dbReference>
<accession>A0AAP9IJZ9</accession>
<dbReference type="EMBL" id="CP046377">
    <property type="protein sequence ID" value="QHQ26605.1"/>
    <property type="molecule type" value="Genomic_DNA"/>
</dbReference>
<gene>
    <name evidence="1" type="ORF">ACIPSN_08295</name>
    <name evidence="2" type="ORF">GMX10_05365</name>
</gene>
<dbReference type="InterPro" id="IPR008914">
    <property type="entry name" value="PEBP"/>
</dbReference>
<dbReference type="PANTHER" id="PTHR30289">
    <property type="entry name" value="UNCHARACTERIZED PROTEIN YBCL-RELATED"/>
    <property type="match status" value="1"/>
</dbReference>
<dbReference type="Proteomes" id="UP000464054">
    <property type="component" value="Chromosome"/>
</dbReference>
<evidence type="ECO:0000313" key="2">
    <source>
        <dbReference type="EMBL" id="QHQ26605.1"/>
    </source>
</evidence>
<keyword evidence="2" id="KW-0649">Protein kinase inhibitor</keyword>
<dbReference type="InterPro" id="IPR036610">
    <property type="entry name" value="PEBP-like_sf"/>
</dbReference>
<dbReference type="Gene3D" id="3.90.280.10">
    <property type="entry name" value="PEBP-like"/>
    <property type="match status" value="1"/>
</dbReference>
<organism evidence="2 3">
    <name type="scientific">Pectobacterium parvum</name>
    <dbReference type="NCBI Taxonomy" id="2778550"/>
    <lineage>
        <taxon>Bacteria</taxon>
        <taxon>Pseudomonadati</taxon>
        <taxon>Pseudomonadota</taxon>
        <taxon>Gammaproteobacteria</taxon>
        <taxon>Enterobacterales</taxon>
        <taxon>Pectobacteriaceae</taxon>
        <taxon>Pectobacterium</taxon>
    </lineage>
</organism>
<dbReference type="AlphaFoldDB" id="A0AAP9IJZ9"/>
<protein>
    <submittedName>
        <fullName evidence="2">YbhB/YbcL family Raf kinase inhibitor-like protein</fullName>
    </submittedName>
</protein>
<reference evidence="2" key="2">
    <citation type="journal article" date="2022" name="Plant Pathol J">
        <title>Comparative Genomic Analysis of Pathogenic Factors of Pectobacterium Species Isolated in South Korea Using Whole-Genome Sequencing.</title>
        <authorList>
            <person name="Jee S."/>
            <person name="Kang I.J."/>
            <person name="Bak G."/>
            <person name="Kang S."/>
            <person name="Lee J."/>
            <person name="Heu S."/>
            <person name="Hwang I."/>
        </authorList>
    </citation>
    <scope>NUCLEOTIDE SEQUENCE</scope>
    <source>
        <strain evidence="2">PZ1</strain>
    </source>
</reference>
<keyword evidence="4" id="KW-1185">Reference proteome</keyword>
<dbReference type="PANTHER" id="PTHR30289:SF1">
    <property type="entry name" value="PEBP (PHOSPHATIDYLETHANOLAMINE-BINDING PROTEIN) FAMILY PROTEIN"/>
    <property type="match status" value="1"/>
</dbReference>
<reference evidence="1 4" key="3">
    <citation type="submission" date="2024-10" db="EMBL/GenBank/DDBJ databases">
        <authorList>
            <person name="Lu C.-H."/>
        </authorList>
    </citation>
    <scope>NUCLEOTIDE SEQUENCE [LARGE SCALE GENOMIC DNA]</scope>
    <source>
        <strain evidence="1 4">22QBSP01-2</strain>
    </source>
</reference>
<name>A0AAP9IJZ9_9GAMM</name>
<dbReference type="SUPFAM" id="SSF49777">
    <property type="entry name" value="PEBP-like"/>
    <property type="match status" value="1"/>
</dbReference>
<evidence type="ECO:0000313" key="4">
    <source>
        <dbReference type="Proteomes" id="UP001617714"/>
    </source>
</evidence>
<dbReference type="GeneID" id="90773178"/>
<evidence type="ECO:0000313" key="1">
    <source>
        <dbReference type="EMBL" id="MFJ5321364.1"/>
    </source>
</evidence>
<dbReference type="EMBL" id="JBIXKD010000007">
    <property type="protein sequence ID" value="MFJ5321364.1"/>
    <property type="molecule type" value="Genomic_DNA"/>
</dbReference>